<name>A0A1T1H4K9_9GAMM</name>
<sequence>MIKLHQQELMVSGKIDYNNAELYYQDGLKLIQQQQAFPLVVNLAELEHGSTLALAVLVRWLRQTPKVQGLQFKAVPEKMMKIIQACHLEHDLQLI</sequence>
<gene>
    <name evidence="2" type="ORF">B1202_03995</name>
</gene>
<dbReference type="AlphaFoldDB" id="A0A1T1H4K9"/>
<organism evidence="2 3">
    <name type="scientific">Acinetobacter amyesii</name>
    <dbReference type="NCBI Taxonomy" id="2942470"/>
    <lineage>
        <taxon>Bacteria</taxon>
        <taxon>Pseudomonadati</taxon>
        <taxon>Pseudomonadota</taxon>
        <taxon>Gammaproteobacteria</taxon>
        <taxon>Moraxellales</taxon>
        <taxon>Moraxellaceae</taxon>
        <taxon>Acinetobacter</taxon>
    </lineage>
</organism>
<proteinExistence type="predicted"/>
<evidence type="ECO:0000313" key="2">
    <source>
        <dbReference type="EMBL" id="OOV84799.1"/>
    </source>
</evidence>
<dbReference type="SUPFAM" id="SSF52091">
    <property type="entry name" value="SpoIIaa-like"/>
    <property type="match status" value="1"/>
</dbReference>
<keyword evidence="3" id="KW-1185">Reference proteome</keyword>
<dbReference type="Proteomes" id="UP000191160">
    <property type="component" value="Unassembled WGS sequence"/>
</dbReference>
<dbReference type="InterPro" id="IPR058548">
    <property type="entry name" value="MlaB-like_STAS"/>
</dbReference>
<dbReference type="EMBL" id="MVKX01000002">
    <property type="protein sequence ID" value="OOV84799.1"/>
    <property type="molecule type" value="Genomic_DNA"/>
</dbReference>
<evidence type="ECO:0000313" key="3">
    <source>
        <dbReference type="Proteomes" id="UP000191160"/>
    </source>
</evidence>
<evidence type="ECO:0000259" key="1">
    <source>
        <dbReference type="Pfam" id="PF13466"/>
    </source>
</evidence>
<dbReference type="InterPro" id="IPR036513">
    <property type="entry name" value="STAS_dom_sf"/>
</dbReference>
<dbReference type="Gene3D" id="3.30.750.24">
    <property type="entry name" value="STAS domain"/>
    <property type="match status" value="1"/>
</dbReference>
<comment type="caution">
    <text evidence="2">The sequence shown here is derived from an EMBL/GenBank/DDBJ whole genome shotgun (WGS) entry which is preliminary data.</text>
</comment>
<reference evidence="2 3" key="1">
    <citation type="submission" date="2017-02" db="EMBL/GenBank/DDBJ databases">
        <title>Acinetobacter sp. ANC 4945, whole genome shotgun sequencing project.</title>
        <authorList>
            <person name="Radolfova-Krizova L."/>
            <person name="Al Atrouni A."/>
            <person name="Nemec A."/>
        </authorList>
    </citation>
    <scope>NUCLEOTIDE SEQUENCE [LARGE SCALE GENOMIC DNA]</scope>
    <source>
        <strain evidence="2 3">ANC 4945</strain>
    </source>
</reference>
<accession>A0A1T1H4K9</accession>
<feature type="domain" description="MlaB-like STAS" evidence="1">
    <location>
        <begin position="10"/>
        <end position="84"/>
    </location>
</feature>
<protein>
    <submittedName>
        <fullName evidence="2">Toluene tolerance protein</fullName>
    </submittedName>
</protein>
<dbReference type="Pfam" id="PF13466">
    <property type="entry name" value="STAS_2"/>
    <property type="match status" value="1"/>
</dbReference>